<feature type="transmembrane region" description="Helical" evidence="12">
    <location>
        <begin position="170"/>
        <end position="195"/>
    </location>
</feature>
<dbReference type="RefSeq" id="WP_015442129.1">
    <property type="nucleotide sequence ID" value="NC_020520.1"/>
</dbReference>
<keyword evidence="9" id="KW-0594">Phospholipid biosynthesis</keyword>
<dbReference type="InterPro" id="IPR000462">
    <property type="entry name" value="CDP-OH_P_trans"/>
</dbReference>
<evidence type="ECO:0000256" key="1">
    <source>
        <dbReference type="ARBA" id="ARBA00004141"/>
    </source>
</evidence>
<dbReference type="InterPro" id="IPR048254">
    <property type="entry name" value="CDP_ALCOHOL_P_TRANSF_CS"/>
</dbReference>
<dbReference type="GO" id="GO:0016020">
    <property type="term" value="C:membrane"/>
    <property type="evidence" value="ECO:0007669"/>
    <property type="project" value="UniProtKB-SubCell"/>
</dbReference>
<dbReference type="Pfam" id="PF01066">
    <property type="entry name" value="CDP-OH_P_transf"/>
    <property type="match status" value="1"/>
</dbReference>
<keyword evidence="14" id="KW-1185">Reference proteome</keyword>
<dbReference type="Gene3D" id="1.20.120.1760">
    <property type="match status" value="1"/>
</dbReference>
<dbReference type="AlphaFoldDB" id="A0A6C7EA42"/>
<evidence type="ECO:0000313" key="14">
    <source>
        <dbReference type="Proteomes" id="UP000011863"/>
    </source>
</evidence>
<evidence type="ECO:0000256" key="8">
    <source>
        <dbReference type="ARBA" id="ARBA00023136"/>
    </source>
</evidence>
<dbReference type="GO" id="GO:0008444">
    <property type="term" value="F:CDP-diacylglycerol-glycerol-3-phosphate 3-phosphatidyltransferase activity"/>
    <property type="evidence" value="ECO:0007669"/>
    <property type="project" value="UniProtKB-EC"/>
</dbReference>
<evidence type="ECO:0000256" key="7">
    <source>
        <dbReference type="ARBA" id="ARBA00023098"/>
    </source>
</evidence>
<dbReference type="InterPro" id="IPR004570">
    <property type="entry name" value="Phosphatidylglycerol_P_synth"/>
</dbReference>
<evidence type="ECO:0000256" key="3">
    <source>
        <dbReference type="ARBA" id="ARBA00022516"/>
    </source>
</evidence>
<evidence type="ECO:0000256" key="10">
    <source>
        <dbReference type="ARBA" id="ARBA00023264"/>
    </source>
</evidence>
<feature type="transmembrane region" description="Helical" evidence="12">
    <location>
        <begin position="91"/>
        <end position="116"/>
    </location>
</feature>
<dbReference type="UniPathway" id="UPA00085"/>
<dbReference type="KEGG" id="aym:YM304_25680"/>
<evidence type="ECO:0000313" key="13">
    <source>
        <dbReference type="EMBL" id="BAN02882.1"/>
    </source>
</evidence>
<name>A0A6C7EA42_ILUCY</name>
<organism evidence="13 14">
    <name type="scientific">Ilumatobacter coccineus (strain NBRC 103263 / KCTC 29153 / YM16-304)</name>
    <dbReference type="NCBI Taxonomy" id="1313172"/>
    <lineage>
        <taxon>Bacteria</taxon>
        <taxon>Bacillati</taxon>
        <taxon>Actinomycetota</taxon>
        <taxon>Acidimicrobiia</taxon>
        <taxon>Acidimicrobiales</taxon>
        <taxon>Ilumatobacteraceae</taxon>
        <taxon>Ilumatobacter</taxon>
    </lineage>
</organism>
<comment type="similarity">
    <text evidence="2 11">Belongs to the CDP-alcohol phosphatidyltransferase class-I family.</text>
</comment>
<keyword evidence="6 12" id="KW-1133">Transmembrane helix</keyword>
<dbReference type="OrthoDB" id="9796672at2"/>
<dbReference type="PANTHER" id="PTHR14269">
    <property type="entry name" value="CDP-DIACYLGLYCEROL--GLYCEROL-3-PHOSPHATE 3-PHOSPHATIDYLTRANSFERASE-RELATED"/>
    <property type="match status" value="1"/>
</dbReference>
<feature type="transmembrane region" description="Helical" evidence="12">
    <location>
        <begin position="52"/>
        <end position="71"/>
    </location>
</feature>
<evidence type="ECO:0000256" key="9">
    <source>
        <dbReference type="ARBA" id="ARBA00023209"/>
    </source>
</evidence>
<evidence type="ECO:0000256" key="4">
    <source>
        <dbReference type="ARBA" id="ARBA00022679"/>
    </source>
</evidence>
<dbReference type="GO" id="GO:0046474">
    <property type="term" value="P:glycerophospholipid biosynthetic process"/>
    <property type="evidence" value="ECO:0007669"/>
    <property type="project" value="TreeGrafter"/>
</dbReference>
<keyword evidence="4 11" id="KW-0808">Transferase</keyword>
<keyword evidence="7" id="KW-0443">Lipid metabolism</keyword>
<dbReference type="InterPro" id="IPR050324">
    <property type="entry name" value="CDP-alcohol_PTase-I"/>
</dbReference>
<keyword evidence="10" id="KW-1208">Phospholipid metabolism</keyword>
<dbReference type="EMBL" id="AP012057">
    <property type="protein sequence ID" value="BAN02882.1"/>
    <property type="molecule type" value="Genomic_DNA"/>
</dbReference>
<evidence type="ECO:0000256" key="12">
    <source>
        <dbReference type="SAM" id="Phobius"/>
    </source>
</evidence>
<dbReference type="PROSITE" id="PS00379">
    <property type="entry name" value="CDP_ALCOHOL_P_TRANSF"/>
    <property type="match status" value="1"/>
</dbReference>
<keyword evidence="3" id="KW-0444">Lipid biosynthesis</keyword>
<comment type="subcellular location">
    <subcellularLocation>
        <location evidence="1">Membrane</location>
        <topology evidence="1">Multi-pass membrane protein</topology>
    </subcellularLocation>
</comment>
<evidence type="ECO:0000256" key="11">
    <source>
        <dbReference type="RuleBase" id="RU003750"/>
    </source>
</evidence>
<feature type="transmembrane region" description="Helical" evidence="12">
    <location>
        <begin position="28"/>
        <end position="45"/>
    </location>
</feature>
<feature type="transmembrane region" description="Helical" evidence="12">
    <location>
        <begin position="137"/>
        <end position="158"/>
    </location>
</feature>
<keyword evidence="5 12" id="KW-0812">Transmembrane</keyword>
<evidence type="ECO:0000256" key="6">
    <source>
        <dbReference type="ARBA" id="ARBA00022989"/>
    </source>
</evidence>
<sequence>MSIPETAASPTAEPAEGVFENVFTLPNLFTLLRLMCLPLFLYLLFAQDNRAGAAWLLALLGSTDWVDGYIARRFDQTSEFGKIFDPTVDRLLFIVSVTAIIIDGSIPLWFAIAVLARELIVGGVIAFSTLFLHMERFGVTWLGKCATFALMGAVPSFLLGNADVWESPAFLVVAWVLGIPGLALSYWTGIAYIPLIRHGIAAGRATSDPTTPTPA</sequence>
<protein>
    <submittedName>
        <fullName evidence="13">CDP-diacylglycerol--glycerol-3-phosphate 3-phosphatidyltransferase</fullName>
        <ecNumber evidence="13">2.7.8.5</ecNumber>
    </submittedName>
</protein>
<reference evidence="13 14" key="1">
    <citation type="journal article" date="2013" name="Int. J. Syst. Evol. Microbiol.">
        <title>Ilumatobacter nonamiense sp. nov. and Ilumatobacter coccineum sp. nov., isolated from seashore sand.</title>
        <authorList>
            <person name="Matsumoto A."/>
            <person name="Kasai H."/>
            <person name="Matsuo Y."/>
            <person name="Shizuri Y."/>
            <person name="Ichikawa N."/>
            <person name="Fujita N."/>
            <person name="Omura S."/>
            <person name="Takahashi Y."/>
        </authorList>
    </citation>
    <scope>NUCLEOTIDE SEQUENCE [LARGE SCALE GENOMIC DNA]</scope>
    <source>
        <strain evidence="14">NBRC 103263 / KCTC 29153 / YM16-304</strain>
    </source>
</reference>
<gene>
    <name evidence="13" type="primary">pgsA</name>
    <name evidence="13" type="ORF">YM304_25680</name>
</gene>
<proteinExistence type="inferred from homology"/>
<dbReference type="InterPro" id="IPR043130">
    <property type="entry name" value="CDP-OH_PTrfase_TM_dom"/>
</dbReference>
<dbReference type="Proteomes" id="UP000011863">
    <property type="component" value="Chromosome"/>
</dbReference>
<evidence type="ECO:0000256" key="2">
    <source>
        <dbReference type="ARBA" id="ARBA00010441"/>
    </source>
</evidence>
<dbReference type="PIRSF" id="PIRSF000847">
    <property type="entry name" value="Phos_ph_gly_syn"/>
    <property type="match status" value="1"/>
</dbReference>
<dbReference type="EC" id="2.7.8.5" evidence="13"/>
<accession>A0A6C7EA42</accession>
<evidence type="ECO:0000256" key="5">
    <source>
        <dbReference type="ARBA" id="ARBA00022692"/>
    </source>
</evidence>
<dbReference type="PANTHER" id="PTHR14269:SF62">
    <property type="entry name" value="CDP-DIACYLGLYCEROL--GLYCEROL-3-PHOSPHATE 3-PHOSPHATIDYLTRANSFERASE 1, CHLOROPLASTIC"/>
    <property type="match status" value="1"/>
</dbReference>
<keyword evidence="8 12" id="KW-0472">Membrane</keyword>